<sequence length="83" mass="8704">MDPVARNVFTTQLVRNLAEDAPSIDPSIVVNTDASRLVSAVPSSLYDAVMSVYNKSVTQAFHEATAVACCGVSGVAAPTYDRA</sequence>
<name>A0A319CAM5_9EURO</name>
<dbReference type="GeneID" id="37142104"/>
<proteinExistence type="predicted"/>
<reference evidence="1 2" key="1">
    <citation type="submission" date="2016-12" db="EMBL/GenBank/DDBJ databases">
        <title>The genomes of Aspergillus section Nigri reveals drivers in fungal speciation.</title>
        <authorList>
            <consortium name="DOE Joint Genome Institute"/>
            <person name="Vesth T.C."/>
            <person name="Nybo J."/>
            <person name="Theobald S."/>
            <person name="Brandl J."/>
            <person name="Frisvad J.C."/>
            <person name="Nielsen K.F."/>
            <person name="Lyhne E.K."/>
            <person name="Kogle M.E."/>
            <person name="Kuo A."/>
            <person name="Riley R."/>
            <person name="Clum A."/>
            <person name="Nolan M."/>
            <person name="Lipzen A."/>
            <person name="Salamov A."/>
            <person name="Henrissat B."/>
            <person name="Wiebenga A."/>
            <person name="De Vries R.P."/>
            <person name="Grigoriev I.V."/>
            <person name="Mortensen U.H."/>
            <person name="Andersen M.R."/>
            <person name="Baker S.E."/>
        </authorList>
    </citation>
    <scope>NUCLEOTIDE SEQUENCE [LARGE SCALE GENOMIC DNA]</scope>
    <source>
        <strain evidence="1 2">CBS 121591</strain>
    </source>
</reference>
<evidence type="ECO:0000313" key="1">
    <source>
        <dbReference type="EMBL" id="PYH80647.1"/>
    </source>
</evidence>
<keyword evidence="2" id="KW-1185">Reference proteome</keyword>
<dbReference type="OrthoDB" id="10021397at2759"/>
<dbReference type="AlphaFoldDB" id="A0A319CAM5"/>
<dbReference type="STRING" id="1448315.A0A319CAM5"/>
<gene>
    <name evidence="1" type="ORF">BO82DRAFT_403198</name>
</gene>
<dbReference type="EMBL" id="KZ821708">
    <property type="protein sequence ID" value="PYH80647.1"/>
    <property type="molecule type" value="Genomic_DNA"/>
</dbReference>
<dbReference type="VEuPathDB" id="FungiDB:BO82DRAFT_403198"/>
<dbReference type="RefSeq" id="XP_025490847.1">
    <property type="nucleotide sequence ID" value="XM_025639362.1"/>
</dbReference>
<accession>A0A319CAM5</accession>
<protein>
    <submittedName>
        <fullName evidence="1">Uncharacterized protein</fullName>
    </submittedName>
</protein>
<evidence type="ECO:0000313" key="2">
    <source>
        <dbReference type="Proteomes" id="UP000248340"/>
    </source>
</evidence>
<organism evidence="1 2">
    <name type="scientific">Aspergillus uvarum CBS 121591</name>
    <dbReference type="NCBI Taxonomy" id="1448315"/>
    <lineage>
        <taxon>Eukaryota</taxon>
        <taxon>Fungi</taxon>
        <taxon>Dikarya</taxon>
        <taxon>Ascomycota</taxon>
        <taxon>Pezizomycotina</taxon>
        <taxon>Eurotiomycetes</taxon>
        <taxon>Eurotiomycetidae</taxon>
        <taxon>Eurotiales</taxon>
        <taxon>Aspergillaceae</taxon>
        <taxon>Aspergillus</taxon>
        <taxon>Aspergillus subgen. Circumdati</taxon>
    </lineage>
</organism>
<dbReference type="Proteomes" id="UP000248340">
    <property type="component" value="Unassembled WGS sequence"/>
</dbReference>